<protein>
    <recommendedName>
        <fullName evidence="3">Pentatricopeptide repeat-containing protein</fullName>
    </recommendedName>
</protein>
<evidence type="ECO:0008006" key="3">
    <source>
        <dbReference type="Google" id="ProtNLM"/>
    </source>
</evidence>
<sequence length="84" mass="8976">EWQMVSSLLEELRSGRLEADVVALSSCASAYRKGGRPDLALASLREMRQGLVKLDVIAFGSAISACAAGALWERAGALLIELEQ</sequence>
<organism evidence="1 2">
    <name type="scientific">Polarella glacialis</name>
    <name type="common">Dinoflagellate</name>
    <dbReference type="NCBI Taxonomy" id="89957"/>
    <lineage>
        <taxon>Eukaryota</taxon>
        <taxon>Sar</taxon>
        <taxon>Alveolata</taxon>
        <taxon>Dinophyceae</taxon>
        <taxon>Suessiales</taxon>
        <taxon>Suessiaceae</taxon>
        <taxon>Polarella</taxon>
    </lineage>
</organism>
<dbReference type="Proteomes" id="UP000626109">
    <property type="component" value="Unassembled WGS sequence"/>
</dbReference>
<feature type="non-terminal residue" evidence="1">
    <location>
        <position position="1"/>
    </location>
</feature>
<evidence type="ECO:0000313" key="2">
    <source>
        <dbReference type="Proteomes" id="UP000626109"/>
    </source>
</evidence>
<comment type="caution">
    <text evidence="1">The sequence shown here is derived from an EMBL/GenBank/DDBJ whole genome shotgun (WGS) entry which is preliminary data.</text>
</comment>
<evidence type="ECO:0000313" key="1">
    <source>
        <dbReference type="EMBL" id="CAE8645445.1"/>
    </source>
</evidence>
<gene>
    <name evidence="1" type="ORF">PGLA2088_LOCUS3912</name>
</gene>
<dbReference type="AlphaFoldDB" id="A0A813I5T5"/>
<dbReference type="Gene3D" id="1.25.40.10">
    <property type="entry name" value="Tetratricopeptide repeat domain"/>
    <property type="match status" value="1"/>
</dbReference>
<name>A0A813I5T5_POLGL</name>
<proteinExistence type="predicted"/>
<feature type="non-terminal residue" evidence="1">
    <location>
        <position position="84"/>
    </location>
</feature>
<dbReference type="EMBL" id="CAJNNW010003500">
    <property type="protein sequence ID" value="CAE8645445.1"/>
    <property type="molecule type" value="Genomic_DNA"/>
</dbReference>
<reference evidence="1" key="1">
    <citation type="submission" date="2021-02" db="EMBL/GenBank/DDBJ databases">
        <authorList>
            <person name="Dougan E. K."/>
            <person name="Rhodes N."/>
            <person name="Thang M."/>
            <person name="Chan C."/>
        </authorList>
    </citation>
    <scope>NUCLEOTIDE SEQUENCE</scope>
</reference>
<accession>A0A813I5T5</accession>
<dbReference type="InterPro" id="IPR011990">
    <property type="entry name" value="TPR-like_helical_dom_sf"/>
</dbReference>